<gene>
    <name evidence="3" type="ORF">ACHHYP_00016</name>
</gene>
<reference evidence="3 4" key="1">
    <citation type="journal article" date="2014" name="Genome Biol. Evol.">
        <title>The secreted proteins of Achlya hypogyna and Thraustotheca clavata identify the ancestral oomycete secretome and reveal gene acquisitions by horizontal gene transfer.</title>
        <authorList>
            <person name="Misner I."/>
            <person name="Blouin N."/>
            <person name="Leonard G."/>
            <person name="Richards T.A."/>
            <person name="Lane C.E."/>
        </authorList>
    </citation>
    <scope>NUCLEOTIDE SEQUENCE [LARGE SCALE GENOMIC DNA]</scope>
    <source>
        <strain evidence="3 4">ATCC 48635</strain>
    </source>
</reference>
<comment type="caution">
    <text evidence="3">The sequence shown here is derived from an EMBL/GenBank/DDBJ whole genome shotgun (WGS) entry which is preliminary data.</text>
</comment>
<feature type="region of interest" description="Disordered" evidence="1">
    <location>
        <begin position="302"/>
        <end position="372"/>
    </location>
</feature>
<keyword evidence="4" id="KW-1185">Reference proteome</keyword>
<keyword evidence="2" id="KW-1133">Transmembrane helix</keyword>
<evidence type="ECO:0000256" key="1">
    <source>
        <dbReference type="SAM" id="MobiDB-lite"/>
    </source>
</evidence>
<sequence length="372" mass="41825">MSWVLGGNRSLRRLVIFFFFSFINYILVNALAFTVWIMWIVISFVLQACLAPFQKGGVRGFWKTFVRENIYTGFLEWMCRWEIRVRNVYDLKHVVDPSSHVAIGPYVGRVAFYFIFWKALESFTFNAVEGFSTIVYPMYYDEETMDTHFDQTGSGSDIVFDVIKVPKPNAPYTTLAFLTIAVILVTLLVLRILAWIICGVCRLCISPVFRPKYKYTTTEVIGPKMTEYIFGSKHDGYVLFDDSDMRIPPVAPRGEAALGVTAVANTVDFYCIPVPAPPEPAHAKSPTASIPLLESIRISGKDVVQDSRPEASPHTNNRRTFENPLNRLSSLAPLMDDEDPTPTPQRTLFVAPTAQAPSYDSFGGSYQALSSG</sequence>
<keyword evidence="2" id="KW-0472">Membrane</keyword>
<feature type="non-terminal residue" evidence="3">
    <location>
        <position position="372"/>
    </location>
</feature>
<evidence type="ECO:0000313" key="4">
    <source>
        <dbReference type="Proteomes" id="UP000243579"/>
    </source>
</evidence>
<dbReference type="AlphaFoldDB" id="A0A1V9ZD04"/>
<accession>A0A1V9ZD04</accession>
<protein>
    <submittedName>
        <fullName evidence="3">Uncharacterized protein</fullName>
    </submittedName>
</protein>
<dbReference type="Proteomes" id="UP000243579">
    <property type="component" value="Unassembled WGS sequence"/>
</dbReference>
<name>A0A1V9ZD04_ACHHY</name>
<dbReference type="OrthoDB" id="10509459at2759"/>
<feature type="transmembrane region" description="Helical" evidence="2">
    <location>
        <begin position="12"/>
        <end position="30"/>
    </location>
</feature>
<feature type="transmembrane region" description="Helical" evidence="2">
    <location>
        <begin position="174"/>
        <end position="197"/>
    </location>
</feature>
<keyword evidence="2" id="KW-0812">Transmembrane</keyword>
<evidence type="ECO:0000313" key="3">
    <source>
        <dbReference type="EMBL" id="OQR95879.1"/>
    </source>
</evidence>
<proteinExistence type="predicted"/>
<dbReference type="EMBL" id="JNBR01000183">
    <property type="protein sequence ID" value="OQR95879.1"/>
    <property type="molecule type" value="Genomic_DNA"/>
</dbReference>
<organism evidence="3 4">
    <name type="scientific">Achlya hypogyna</name>
    <name type="common">Oomycete</name>
    <name type="synonym">Protoachlya hypogyna</name>
    <dbReference type="NCBI Taxonomy" id="1202772"/>
    <lineage>
        <taxon>Eukaryota</taxon>
        <taxon>Sar</taxon>
        <taxon>Stramenopiles</taxon>
        <taxon>Oomycota</taxon>
        <taxon>Saprolegniomycetes</taxon>
        <taxon>Saprolegniales</taxon>
        <taxon>Achlyaceae</taxon>
        <taxon>Achlya</taxon>
    </lineage>
</organism>
<feature type="compositionally biased region" description="Basic and acidic residues" evidence="1">
    <location>
        <begin position="302"/>
        <end position="311"/>
    </location>
</feature>
<evidence type="ECO:0000256" key="2">
    <source>
        <dbReference type="SAM" id="Phobius"/>
    </source>
</evidence>